<evidence type="ECO:0000256" key="4">
    <source>
        <dbReference type="ARBA" id="ARBA00022827"/>
    </source>
</evidence>
<dbReference type="SUPFAM" id="SSF51905">
    <property type="entry name" value="FAD/NAD(P)-binding domain"/>
    <property type="match status" value="1"/>
</dbReference>
<evidence type="ECO:0000259" key="7">
    <source>
        <dbReference type="Pfam" id="PF02852"/>
    </source>
</evidence>
<evidence type="ECO:0000313" key="10">
    <source>
        <dbReference type="Proteomes" id="UP000034287"/>
    </source>
</evidence>
<dbReference type="PRINTS" id="PR00368">
    <property type="entry name" value="FADPNR"/>
</dbReference>
<reference evidence="9 10" key="1">
    <citation type="submission" date="2015-04" db="EMBL/GenBank/DDBJ databases">
        <title>Taxonomic description and genome sequence of Salinicoccus sediminis sp. nov., a novel hyper halotolerant bacterium isolated from marine sediment.</title>
        <authorList>
            <person name="Mathan Kumar R."/>
            <person name="Kaur G."/>
            <person name="Kumar N."/>
            <person name="Kumar A."/>
            <person name="Singh N.K."/>
            <person name="Kaur N."/>
            <person name="Mayilraj S."/>
        </authorList>
    </citation>
    <scope>NUCLEOTIDE SEQUENCE [LARGE SCALE GENOMIC DNA]</scope>
    <source>
        <strain evidence="9 10">SV-16</strain>
    </source>
</reference>
<dbReference type="InterPro" id="IPR023753">
    <property type="entry name" value="FAD/NAD-binding_dom"/>
</dbReference>
<dbReference type="InterPro" id="IPR016156">
    <property type="entry name" value="FAD/NAD-linked_Rdtase_dimer_sf"/>
</dbReference>
<dbReference type="Gene3D" id="3.50.50.60">
    <property type="entry name" value="FAD/NAD(P)-binding domain"/>
    <property type="match status" value="2"/>
</dbReference>
<evidence type="ECO:0000256" key="2">
    <source>
        <dbReference type="ARBA" id="ARBA00009130"/>
    </source>
</evidence>
<name>A0A0M2SH54_9STAP</name>
<dbReference type="PANTHER" id="PTHR43429:SF1">
    <property type="entry name" value="NAD(P)H SULFUR OXIDOREDUCTASE (COA-DEPENDENT)"/>
    <property type="match status" value="1"/>
</dbReference>
<evidence type="ECO:0000313" key="9">
    <source>
        <dbReference type="EMBL" id="KKK34054.1"/>
    </source>
</evidence>
<keyword evidence="10" id="KW-1185">Reference proteome</keyword>
<dbReference type="Proteomes" id="UP000034287">
    <property type="component" value="Unassembled WGS sequence"/>
</dbReference>
<feature type="domain" description="Pyridine nucleotide-disulphide oxidoreductase dimerisation" evidence="7">
    <location>
        <begin position="329"/>
        <end position="425"/>
    </location>
</feature>
<evidence type="ECO:0000259" key="8">
    <source>
        <dbReference type="Pfam" id="PF07992"/>
    </source>
</evidence>
<keyword evidence="6" id="KW-0676">Redox-active center</keyword>
<accession>A0A0M2SH54</accession>
<dbReference type="PANTHER" id="PTHR43429">
    <property type="entry name" value="PYRIDINE NUCLEOTIDE-DISULFIDE OXIDOREDUCTASE DOMAIN-CONTAINING"/>
    <property type="match status" value="1"/>
</dbReference>
<dbReference type="PATRIC" id="fig|1432562.3.peg.2131"/>
<dbReference type="GO" id="GO:0016491">
    <property type="term" value="F:oxidoreductase activity"/>
    <property type="evidence" value="ECO:0007669"/>
    <property type="project" value="UniProtKB-KW"/>
</dbReference>
<dbReference type="STRING" id="1432562.WN59_10700"/>
<evidence type="ECO:0000256" key="3">
    <source>
        <dbReference type="ARBA" id="ARBA00022630"/>
    </source>
</evidence>
<feature type="domain" description="FAD/NAD(P)-binding" evidence="8">
    <location>
        <begin position="3"/>
        <end position="296"/>
    </location>
</feature>
<evidence type="ECO:0000256" key="6">
    <source>
        <dbReference type="ARBA" id="ARBA00023284"/>
    </source>
</evidence>
<keyword evidence="3" id="KW-0285">Flavoprotein</keyword>
<gene>
    <name evidence="9" type="ORF">WN59_10700</name>
</gene>
<dbReference type="InterPro" id="IPR004099">
    <property type="entry name" value="Pyr_nucl-diS_OxRdtase_dimer"/>
</dbReference>
<dbReference type="NCBIfam" id="NF010037">
    <property type="entry name" value="PRK13512.1"/>
    <property type="match status" value="1"/>
</dbReference>
<dbReference type="PRINTS" id="PR00411">
    <property type="entry name" value="PNDRDTASEI"/>
</dbReference>
<dbReference type="InterPro" id="IPR036188">
    <property type="entry name" value="FAD/NAD-bd_sf"/>
</dbReference>
<dbReference type="RefSeq" id="WP_046517037.1">
    <property type="nucleotide sequence ID" value="NZ_LAYZ01000024.1"/>
</dbReference>
<evidence type="ECO:0000256" key="5">
    <source>
        <dbReference type="ARBA" id="ARBA00023002"/>
    </source>
</evidence>
<dbReference type="OrthoDB" id="9802028at2"/>
<keyword evidence="4" id="KW-0274">FAD</keyword>
<proteinExistence type="inferred from homology"/>
<organism evidence="9 10">
    <name type="scientific">Salinicoccus sediminis</name>
    <dbReference type="NCBI Taxonomy" id="1432562"/>
    <lineage>
        <taxon>Bacteria</taxon>
        <taxon>Bacillati</taxon>
        <taxon>Bacillota</taxon>
        <taxon>Bacilli</taxon>
        <taxon>Bacillales</taxon>
        <taxon>Staphylococcaceae</taxon>
        <taxon>Salinicoccus</taxon>
    </lineage>
</organism>
<protein>
    <recommendedName>
        <fullName evidence="11">CoA-disulfide reductase</fullName>
    </recommendedName>
</protein>
<evidence type="ECO:0000256" key="1">
    <source>
        <dbReference type="ARBA" id="ARBA00001974"/>
    </source>
</evidence>
<dbReference type="EMBL" id="LAYZ01000024">
    <property type="protein sequence ID" value="KKK34054.1"/>
    <property type="molecule type" value="Genomic_DNA"/>
</dbReference>
<comment type="caution">
    <text evidence="9">The sequence shown here is derived from an EMBL/GenBank/DDBJ whole genome shotgun (WGS) entry which is preliminary data.</text>
</comment>
<dbReference type="SUPFAM" id="SSF55424">
    <property type="entry name" value="FAD/NAD-linked reductases, dimerisation (C-terminal) domain"/>
    <property type="match status" value="1"/>
</dbReference>
<dbReference type="InterPro" id="IPR050260">
    <property type="entry name" value="FAD-bd_OxRdtase"/>
</dbReference>
<sequence>MKHCIIVGGVAGGATAAAQLRRINPKIRITIYEKGRDISFGNCGLPYNIGGEVSDRDKLVAATPESMAEREITVKTYHEVIRVDSGAKKVTVKDVSGNDTFEEEYDYLILSPGGAPKTMPALLDVPQSFVMHNLEDLDDINSYIAKHDVNKVVLIGAGYIGLELIENFVRRGMDVTFIHRSEEVYRPLEDDMGDFFIGEMKRQGVDVRLNTEIVEVDGNVATLDNGEEIDAPMIVAGIGILPRTEFLKDSGIELNDDGFICTGETGRTSAECVYALGDAIETFYQHTGGKTTVALAWGAHRMAYVIASQISGNEDVEFEGLLGTNIMRFFDYDIATLGLRQHEVPGYDHFIVDHRQRNKAGYMDGSVPIQVRIYVSKPDGKILRAAVVGTEGVDKRIDILAAHIRLGGTAADLANIEVAYSPPYSSPKSVLNMLGYKTIEKMKKFDE</sequence>
<dbReference type="Pfam" id="PF02852">
    <property type="entry name" value="Pyr_redox_dim"/>
    <property type="match status" value="1"/>
</dbReference>
<comment type="similarity">
    <text evidence="2">Belongs to the class-III pyridine nucleotide-disulfide oxidoreductase family.</text>
</comment>
<dbReference type="Pfam" id="PF07992">
    <property type="entry name" value="Pyr_redox_2"/>
    <property type="match status" value="1"/>
</dbReference>
<keyword evidence="5" id="KW-0560">Oxidoreductase</keyword>
<dbReference type="AlphaFoldDB" id="A0A0M2SH54"/>
<comment type="cofactor">
    <cofactor evidence="1">
        <name>FAD</name>
        <dbReference type="ChEBI" id="CHEBI:57692"/>
    </cofactor>
</comment>
<evidence type="ECO:0008006" key="11">
    <source>
        <dbReference type="Google" id="ProtNLM"/>
    </source>
</evidence>